<feature type="transmembrane region" description="Helical" evidence="2">
    <location>
        <begin position="754"/>
        <end position="772"/>
    </location>
</feature>
<feature type="transmembrane region" description="Helical" evidence="2">
    <location>
        <begin position="830"/>
        <end position="853"/>
    </location>
</feature>
<dbReference type="EMBL" id="JABMIG020000040">
    <property type="protein sequence ID" value="KAL3799235.1"/>
    <property type="molecule type" value="Genomic_DNA"/>
</dbReference>
<dbReference type="AlphaFoldDB" id="A0ABD3QFL5"/>
<organism evidence="3 4">
    <name type="scientific">Cyclotella cryptica</name>
    <dbReference type="NCBI Taxonomy" id="29204"/>
    <lineage>
        <taxon>Eukaryota</taxon>
        <taxon>Sar</taxon>
        <taxon>Stramenopiles</taxon>
        <taxon>Ochrophyta</taxon>
        <taxon>Bacillariophyta</taxon>
        <taxon>Coscinodiscophyceae</taxon>
        <taxon>Thalassiosirophycidae</taxon>
        <taxon>Stephanodiscales</taxon>
        <taxon>Stephanodiscaceae</taxon>
        <taxon>Cyclotella</taxon>
    </lineage>
</organism>
<name>A0ABD3QFL5_9STRA</name>
<comment type="caution">
    <text evidence="3">The sequence shown here is derived from an EMBL/GenBank/DDBJ whole genome shotgun (WGS) entry which is preliminary data.</text>
</comment>
<proteinExistence type="predicted"/>
<feature type="compositionally biased region" description="Basic and acidic residues" evidence="1">
    <location>
        <begin position="207"/>
        <end position="220"/>
    </location>
</feature>
<sequence length="1086" mass="122133">MPRQRATLSDLLADDVLDYFRREGVSSDNPSHVVANERQAGRRRSRTRWTKDVTAAAAAAGRNATTTMEEEEKKNAPRWTTEQSTLAKSRPNRTFPRQTQTYHSNNHTRQRSIDDTRRPKPISVADAEFLRRYAEERERANSRMAPLHRTHANNIVLPLPPPHVPSPADAKLHRKHTTSSARPPTVAGSHRPGLASIDNDDWEEDDRIERRDRRKLEQRRGVSVHGRRHETNGPFHPRRTSSGGAASHAVERHSPTPPPPPHHQHHHSGNPSSIGSSSWNTTTAAYSSSSQQQPPWESLHHTRMDSMNTFVRKESTDSGVLPAAVSFRTNSPPTRDDDDDRAETKRGHVRPLSYLSASSESGGDKSKTDPIHNDNNNNDGRKKVESSHWKLNNNHNGDPSPLSSSNGTLKTKDGSDIHSTLWGSSILLLDSYSSPGDSEPKTSTTTMRANVWGCRRGGREEDSSEEEEERAGVALGVVVIAVVEAEGGSSHSVREEEKEDIKTNGKGTRYMLYPEERNGLAIKMGNNYSSITYSNGTKRKRKRRETVPLRLDDAMKVIWEKILSTILVLELYISNMPSLVGSLALAWSSLGVDWFKWYEETFDACHPTDYHNPLCVYPEFPGCFTCDTSRFGYQFSLHFHYFCSFVAIVLASLLIGKIIIAFPVVRDELANPTTAAPLGLLCMALEKTFGGNFGVVGMSFTFGASALQTVVAIWFIFISIVYKTLPEPSWFPNTTGLGLAAAKIFLYWSFGGYFLAGLSIVLFLMFYFVALYRIHANIKISAPVCWVQISGPAVVLYGFSIFGQPGSDEDELLLTVEENKQHFLSVHRTYFMPFMHFFYACCMISMASAVYCLSIRYKVFREKEFSPAHVGFCAPMLSHTNAMQVYRSAVKRFSLLPHDHAFKSFLYQYWTLSLISGSILVVILTWRFFEYLPYWCQIDVDDDEIPPEPEETILTKLLEKGDAKDEMNQDYVSAAVLQANESGALVRVLRDGKMKYMRSRRMPSMGFDPIMSSSQLLDERERLLQHLAYASSLQDRGGTNSFDDTLSTFYERNSSLGSSSSSLSSRRNRPNFMSFDASAMMRGGHR</sequence>
<evidence type="ECO:0000313" key="3">
    <source>
        <dbReference type="EMBL" id="KAL3799235.1"/>
    </source>
</evidence>
<evidence type="ECO:0000256" key="1">
    <source>
        <dbReference type="SAM" id="MobiDB-lite"/>
    </source>
</evidence>
<dbReference type="Proteomes" id="UP001516023">
    <property type="component" value="Unassembled WGS sequence"/>
</dbReference>
<feature type="transmembrane region" description="Helical" evidence="2">
    <location>
        <begin position="639"/>
        <end position="662"/>
    </location>
</feature>
<feature type="compositionally biased region" description="Polar residues" evidence="1">
    <location>
        <begin position="95"/>
        <end position="107"/>
    </location>
</feature>
<keyword evidence="4" id="KW-1185">Reference proteome</keyword>
<reference evidence="3 4" key="1">
    <citation type="journal article" date="2020" name="G3 (Bethesda)">
        <title>Improved Reference Genome for Cyclotella cryptica CCMP332, a Model for Cell Wall Morphogenesis, Salinity Adaptation, and Lipid Production in Diatoms (Bacillariophyta).</title>
        <authorList>
            <person name="Roberts W.R."/>
            <person name="Downey K.M."/>
            <person name="Ruck E.C."/>
            <person name="Traller J.C."/>
            <person name="Alverson A.J."/>
        </authorList>
    </citation>
    <scope>NUCLEOTIDE SEQUENCE [LARGE SCALE GENOMIC DNA]</scope>
    <source>
        <strain evidence="3 4">CCMP332</strain>
    </source>
</reference>
<feature type="region of interest" description="Disordered" evidence="1">
    <location>
        <begin position="24"/>
        <end position="124"/>
    </location>
</feature>
<protein>
    <submittedName>
        <fullName evidence="3">Uncharacterized protein</fullName>
    </submittedName>
</protein>
<feature type="compositionally biased region" description="Basic and acidic residues" evidence="1">
    <location>
        <begin position="362"/>
        <end position="372"/>
    </location>
</feature>
<gene>
    <name evidence="3" type="ORF">HJC23_012960</name>
</gene>
<feature type="transmembrane region" description="Helical" evidence="2">
    <location>
        <begin position="693"/>
        <end position="718"/>
    </location>
</feature>
<feature type="region of interest" description="Disordered" evidence="1">
    <location>
        <begin position="153"/>
        <end position="297"/>
    </location>
</feature>
<accession>A0ABD3QFL5</accession>
<feature type="compositionally biased region" description="Polar residues" evidence="1">
    <location>
        <begin position="78"/>
        <end position="87"/>
    </location>
</feature>
<feature type="transmembrane region" description="Helical" evidence="2">
    <location>
        <begin position="784"/>
        <end position="803"/>
    </location>
</feature>
<feature type="compositionally biased region" description="Basic and acidic residues" evidence="1">
    <location>
        <begin position="379"/>
        <end position="388"/>
    </location>
</feature>
<feature type="compositionally biased region" description="Polar residues" evidence="1">
    <location>
        <begin position="389"/>
        <end position="409"/>
    </location>
</feature>
<feature type="transmembrane region" description="Helical" evidence="2">
    <location>
        <begin position="909"/>
        <end position="929"/>
    </location>
</feature>
<keyword evidence="2" id="KW-0472">Membrane</keyword>
<feature type="compositionally biased region" description="Low complexity" evidence="1">
    <location>
        <begin position="54"/>
        <end position="67"/>
    </location>
</feature>
<keyword evidence="2" id="KW-0812">Transmembrane</keyword>
<evidence type="ECO:0000256" key="2">
    <source>
        <dbReference type="SAM" id="Phobius"/>
    </source>
</evidence>
<keyword evidence="2" id="KW-1133">Transmembrane helix</keyword>
<feature type="compositionally biased region" description="Low complexity" evidence="1">
    <location>
        <begin position="269"/>
        <end position="293"/>
    </location>
</feature>
<feature type="region of interest" description="Disordered" evidence="1">
    <location>
        <begin position="314"/>
        <end position="412"/>
    </location>
</feature>
<evidence type="ECO:0000313" key="4">
    <source>
        <dbReference type="Proteomes" id="UP001516023"/>
    </source>
</evidence>